<dbReference type="Gene3D" id="3.30.420.10">
    <property type="entry name" value="Ribonuclease H-like superfamily/Ribonuclease H"/>
    <property type="match status" value="1"/>
</dbReference>
<dbReference type="InterPro" id="IPR036397">
    <property type="entry name" value="RNaseH_sf"/>
</dbReference>
<proteinExistence type="predicted"/>
<dbReference type="InterPro" id="IPR052709">
    <property type="entry name" value="Transposase-MT_Hybrid"/>
</dbReference>
<dbReference type="EMBL" id="JABDTM020020908">
    <property type="protein sequence ID" value="KAH0816797.1"/>
    <property type="molecule type" value="Genomic_DNA"/>
</dbReference>
<accession>A0A8J6HLU8</accession>
<reference evidence="1" key="1">
    <citation type="journal article" date="2020" name="J Insects Food Feed">
        <title>The yellow mealworm (Tenebrio molitor) genome: a resource for the emerging insects as food and feed industry.</title>
        <authorList>
            <person name="Eriksson T."/>
            <person name="Andere A."/>
            <person name="Kelstrup H."/>
            <person name="Emery V."/>
            <person name="Picard C."/>
        </authorList>
    </citation>
    <scope>NUCLEOTIDE SEQUENCE</scope>
    <source>
        <strain evidence="1">Stoneville</strain>
        <tissue evidence="1">Whole head</tissue>
    </source>
</reference>
<reference evidence="1" key="2">
    <citation type="submission" date="2021-08" db="EMBL/GenBank/DDBJ databases">
        <authorList>
            <person name="Eriksson T."/>
        </authorList>
    </citation>
    <scope>NUCLEOTIDE SEQUENCE</scope>
    <source>
        <strain evidence="1">Stoneville</strain>
        <tissue evidence="1">Whole head</tissue>
    </source>
</reference>
<evidence type="ECO:0000313" key="2">
    <source>
        <dbReference type="Proteomes" id="UP000719412"/>
    </source>
</evidence>
<dbReference type="PANTHER" id="PTHR46060">
    <property type="entry name" value="MARINER MOS1 TRANSPOSASE-LIKE PROTEIN"/>
    <property type="match status" value="1"/>
</dbReference>
<dbReference type="Proteomes" id="UP000719412">
    <property type="component" value="Unassembled WGS sequence"/>
</dbReference>
<dbReference type="PANTHER" id="PTHR46060:SF1">
    <property type="entry name" value="MARINER MOS1 TRANSPOSASE-LIKE PROTEIN"/>
    <property type="match status" value="1"/>
</dbReference>
<dbReference type="GO" id="GO:0003676">
    <property type="term" value="F:nucleic acid binding"/>
    <property type="evidence" value="ECO:0007669"/>
    <property type="project" value="InterPro"/>
</dbReference>
<keyword evidence="2" id="KW-1185">Reference proteome</keyword>
<evidence type="ECO:0000313" key="1">
    <source>
        <dbReference type="EMBL" id="KAH0816797.1"/>
    </source>
</evidence>
<gene>
    <name evidence="1" type="ORF">GEV33_005995</name>
</gene>
<dbReference type="AlphaFoldDB" id="A0A8J6HLU8"/>
<organism evidence="1 2">
    <name type="scientific">Tenebrio molitor</name>
    <name type="common">Yellow mealworm beetle</name>
    <dbReference type="NCBI Taxonomy" id="7067"/>
    <lineage>
        <taxon>Eukaryota</taxon>
        <taxon>Metazoa</taxon>
        <taxon>Ecdysozoa</taxon>
        <taxon>Arthropoda</taxon>
        <taxon>Hexapoda</taxon>
        <taxon>Insecta</taxon>
        <taxon>Pterygota</taxon>
        <taxon>Neoptera</taxon>
        <taxon>Endopterygota</taxon>
        <taxon>Coleoptera</taxon>
        <taxon>Polyphaga</taxon>
        <taxon>Cucujiformia</taxon>
        <taxon>Tenebrionidae</taxon>
        <taxon>Tenebrio</taxon>
    </lineage>
</organism>
<protein>
    <submittedName>
        <fullName evidence="1">Uncharacterized protein</fullName>
    </submittedName>
</protein>
<name>A0A8J6HLU8_TENMO</name>
<comment type="caution">
    <text evidence="1">The sequence shown here is derived from an EMBL/GenBank/DDBJ whole genome shotgun (WGS) entry which is preliminary data.</text>
</comment>
<sequence>MIYRHCLPCLLGGAATDSIIQALIVTGNNRLFTLEVCCGYGYKPARRLHMALSRIFKVRGEDPDTAAIAYKISHLLKQRKIYAGCKFEFVVTMEKVQYRSVIRFLFLDGKMCLEVEEKLEAVYGDFSPSMTSDIGSINSSMKSIQVAQLRISSEPVQNIVHEYLGMTKLSARWVPRLLTVDNKRNRMATSKQSCDLFKRNPKEFLRRFVTVDETWIHHYMPEMKEESKRWTSPGKQVPKTAKTVLSTGKVMTTVF</sequence>